<proteinExistence type="inferred from homology"/>
<comment type="cofactor">
    <cofactor evidence="1">
        <name>pyridoxal 5'-phosphate</name>
        <dbReference type="ChEBI" id="CHEBI:597326"/>
    </cofactor>
</comment>
<reference evidence="4" key="1">
    <citation type="submission" date="2020-10" db="EMBL/GenBank/DDBJ databases">
        <title>Microbiome of the Black Sea water column analyzed by genome centric metagenomics.</title>
        <authorList>
            <person name="Cabello-Yeves P.J."/>
            <person name="Callieri C."/>
            <person name="Picazo A."/>
            <person name="Mehrshad M."/>
            <person name="Haro-Moreno J.M."/>
            <person name="Roda-Garcia J."/>
            <person name="Dzembekova N."/>
            <person name="Slabakova V."/>
            <person name="Slabakova N."/>
            <person name="Moncheva S."/>
            <person name="Rodriguez-Valera F."/>
        </authorList>
    </citation>
    <scope>NUCLEOTIDE SEQUENCE</scope>
    <source>
        <strain evidence="4">BS307-5m-G49</strain>
    </source>
</reference>
<dbReference type="GO" id="GO:0030170">
    <property type="term" value="F:pyridoxal phosphate binding"/>
    <property type="evidence" value="ECO:0007669"/>
    <property type="project" value="InterPro"/>
</dbReference>
<keyword evidence="4" id="KW-0808">Transferase</keyword>
<dbReference type="Pfam" id="PF00202">
    <property type="entry name" value="Aminotran_3"/>
    <property type="match status" value="1"/>
</dbReference>
<dbReference type="AlphaFoldDB" id="A0A937LCN4"/>
<evidence type="ECO:0000256" key="1">
    <source>
        <dbReference type="ARBA" id="ARBA00001933"/>
    </source>
</evidence>
<dbReference type="PROSITE" id="PS00600">
    <property type="entry name" value="AA_TRANSFER_CLASS_3"/>
    <property type="match status" value="1"/>
</dbReference>
<dbReference type="InterPro" id="IPR015424">
    <property type="entry name" value="PyrdxlP-dep_Trfase"/>
</dbReference>
<dbReference type="GO" id="GO:0008483">
    <property type="term" value="F:transaminase activity"/>
    <property type="evidence" value="ECO:0007669"/>
    <property type="project" value="UniProtKB-KW"/>
</dbReference>
<dbReference type="EMBL" id="JADHQC010000017">
    <property type="protein sequence ID" value="MBL6811864.1"/>
    <property type="molecule type" value="Genomic_DNA"/>
</dbReference>
<dbReference type="InterPro" id="IPR015421">
    <property type="entry name" value="PyrdxlP-dep_Trfase_major"/>
</dbReference>
<dbReference type="Proteomes" id="UP000744438">
    <property type="component" value="Unassembled WGS sequence"/>
</dbReference>
<gene>
    <name evidence="4" type="ORF">ISQ63_03145</name>
</gene>
<accession>A0A937LCN4</accession>
<organism evidence="4 5">
    <name type="scientific">SAR86 cluster bacterium</name>
    <dbReference type="NCBI Taxonomy" id="2030880"/>
    <lineage>
        <taxon>Bacteria</taxon>
        <taxon>Pseudomonadati</taxon>
        <taxon>Pseudomonadota</taxon>
        <taxon>Gammaproteobacteria</taxon>
        <taxon>SAR86 cluster</taxon>
    </lineage>
</organism>
<protein>
    <submittedName>
        <fullName evidence="4">Aminotransferase class III-fold pyridoxal phosphate-dependent enzyme</fullName>
    </submittedName>
</protein>
<comment type="similarity">
    <text evidence="3">Belongs to the class-III pyridoxal-phosphate-dependent aminotransferase family.</text>
</comment>
<dbReference type="SUPFAM" id="SSF53383">
    <property type="entry name" value="PLP-dependent transferases"/>
    <property type="match status" value="1"/>
</dbReference>
<evidence type="ECO:0000313" key="4">
    <source>
        <dbReference type="EMBL" id="MBL6811864.1"/>
    </source>
</evidence>
<evidence type="ECO:0000313" key="5">
    <source>
        <dbReference type="Proteomes" id="UP000744438"/>
    </source>
</evidence>
<dbReference type="InterPro" id="IPR005814">
    <property type="entry name" value="Aminotrans_3"/>
</dbReference>
<keyword evidence="2 3" id="KW-0663">Pyridoxal phosphate</keyword>
<comment type="caution">
    <text evidence="4">The sequence shown here is derived from an EMBL/GenBank/DDBJ whole genome shotgun (WGS) entry which is preliminary data.</text>
</comment>
<keyword evidence="4" id="KW-0032">Aminotransferase</keyword>
<dbReference type="PANTHER" id="PTHR43713:SF3">
    <property type="entry name" value="GLUTAMATE-1-SEMIALDEHYDE 2,1-AMINOMUTASE 1, CHLOROPLASTIC-RELATED"/>
    <property type="match status" value="1"/>
</dbReference>
<dbReference type="Gene3D" id="3.40.640.10">
    <property type="entry name" value="Type I PLP-dependent aspartate aminotransferase-like (Major domain)"/>
    <property type="match status" value="1"/>
</dbReference>
<sequence length="405" mass="45027">MKLNQKKSDQLFLKAQQLIPGGIFGHYKYAVREEGPKFFSKAKDAYFWDVDGNKYLDLICGWGPMILGYNNPKIDKAARSQYELGNTVSVASPIMIELAETLTDMIDIADWALFGKNGGDSTQLAVMVARAETGKTKILKINNGYHGANGWMQNSSNAGVIDSDSDEVLSVEWNSTKEFDEMISSFGSEIACFISSPYDHPTSKDNSLPDDGYWEHIQKKCREQNIIIIVDDVRTGFRIDLKGSHNAFGFSPDLVCLGKAMANGYPISALVGKDSLKDAANRVYFSGTQFFNSAPMAASKATLEELQRLNAIEIMNSNGEKLKEDLISAGDEFGLKMKVTGVPSMPYFRIEHQNKNFHIQWTDECLSRGLYLTSYHNHFLSVAHGEEEIDEIVRIASNAFEAVAS</sequence>
<name>A0A937LCN4_9GAMM</name>
<dbReference type="PANTHER" id="PTHR43713">
    <property type="entry name" value="GLUTAMATE-1-SEMIALDEHYDE 2,1-AMINOMUTASE"/>
    <property type="match status" value="1"/>
</dbReference>
<evidence type="ECO:0000256" key="3">
    <source>
        <dbReference type="RuleBase" id="RU003560"/>
    </source>
</evidence>
<dbReference type="InterPro" id="IPR049704">
    <property type="entry name" value="Aminotrans_3_PPA_site"/>
</dbReference>
<dbReference type="InterPro" id="IPR015422">
    <property type="entry name" value="PyrdxlP-dep_Trfase_small"/>
</dbReference>
<dbReference type="Gene3D" id="3.90.1150.10">
    <property type="entry name" value="Aspartate Aminotransferase, domain 1"/>
    <property type="match status" value="1"/>
</dbReference>
<evidence type="ECO:0000256" key="2">
    <source>
        <dbReference type="ARBA" id="ARBA00022898"/>
    </source>
</evidence>